<dbReference type="PROSITE" id="PS01076">
    <property type="entry name" value="ACETATE_KINASE_2"/>
    <property type="match status" value="1"/>
</dbReference>
<name>A0A6C0U8G1_9GAMM</name>
<dbReference type="SUPFAM" id="SSF53067">
    <property type="entry name" value="Actin-like ATPase domain"/>
    <property type="match status" value="2"/>
</dbReference>
<feature type="site" description="Transition state stabilizer" evidence="6">
    <location>
        <position position="175"/>
    </location>
</feature>
<keyword evidence="5 6" id="KW-0067">ATP-binding</keyword>
<dbReference type="EMBL" id="CP048711">
    <property type="protein sequence ID" value="QIB65814.1"/>
    <property type="molecule type" value="Genomic_DNA"/>
</dbReference>
<feature type="binding site" evidence="6">
    <location>
        <begin position="275"/>
        <end position="277"/>
    </location>
    <ligand>
        <name>ATP</name>
        <dbReference type="ChEBI" id="CHEBI:30616"/>
    </ligand>
</feature>
<dbReference type="UniPathway" id="UPA00340">
    <property type="reaction ID" value="UER00458"/>
</dbReference>
<dbReference type="PRINTS" id="PR00471">
    <property type="entry name" value="ACETATEKNASE"/>
</dbReference>
<dbReference type="RefSeq" id="WP_163495255.1">
    <property type="nucleotide sequence ID" value="NZ_CP048711.1"/>
</dbReference>
<evidence type="ECO:0000256" key="4">
    <source>
        <dbReference type="ARBA" id="ARBA00022777"/>
    </source>
</evidence>
<keyword evidence="6" id="KW-0479">Metal-binding</keyword>
<dbReference type="EC" id="2.7.2.1" evidence="6"/>
<evidence type="ECO:0000313" key="8">
    <source>
        <dbReference type="EMBL" id="QIB65814.1"/>
    </source>
</evidence>
<dbReference type="PROSITE" id="PS01075">
    <property type="entry name" value="ACETATE_KINASE_1"/>
    <property type="match status" value="1"/>
</dbReference>
<dbReference type="GO" id="GO:0005737">
    <property type="term" value="C:cytoplasm"/>
    <property type="evidence" value="ECO:0007669"/>
    <property type="project" value="UniProtKB-SubCell"/>
</dbReference>
<accession>A0A6C0U8G1</accession>
<dbReference type="HAMAP" id="MF_00020">
    <property type="entry name" value="Acetate_kinase"/>
    <property type="match status" value="1"/>
</dbReference>
<feature type="binding site" evidence="6">
    <location>
        <position position="378"/>
    </location>
    <ligand>
        <name>Mg(2+)</name>
        <dbReference type="ChEBI" id="CHEBI:18420"/>
    </ligand>
</feature>
<dbReference type="GO" id="GO:0006085">
    <property type="term" value="P:acetyl-CoA biosynthetic process"/>
    <property type="evidence" value="ECO:0007669"/>
    <property type="project" value="UniProtKB-UniRule"/>
</dbReference>
<keyword evidence="2 6" id="KW-0808">Transferase</keyword>
<dbReference type="PANTHER" id="PTHR21060:SF15">
    <property type="entry name" value="ACETATE KINASE-RELATED"/>
    <property type="match status" value="1"/>
</dbReference>
<comment type="subcellular location">
    <subcellularLocation>
        <location evidence="6">Cytoplasm</location>
    </subcellularLocation>
</comment>
<dbReference type="NCBIfam" id="TIGR00016">
    <property type="entry name" value="ackA"/>
    <property type="match status" value="1"/>
</dbReference>
<evidence type="ECO:0000256" key="5">
    <source>
        <dbReference type="ARBA" id="ARBA00022840"/>
    </source>
</evidence>
<feature type="site" description="Transition state stabilizer" evidence="6">
    <location>
        <position position="234"/>
    </location>
</feature>
<comment type="function">
    <text evidence="6">Catalyzes the formation of acetyl phosphate from acetate and ATP. Can also catalyze the reverse reaction.</text>
</comment>
<evidence type="ECO:0000313" key="9">
    <source>
        <dbReference type="Proteomes" id="UP000477680"/>
    </source>
</evidence>
<evidence type="ECO:0000256" key="7">
    <source>
        <dbReference type="RuleBase" id="RU003835"/>
    </source>
</evidence>
<keyword evidence="6" id="KW-0963">Cytoplasm</keyword>
<evidence type="ECO:0000256" key="3">
    <source>
        <dbReference type="ARBA" id="ARBA00022741"/>
    </source>
</evidence>
<keyword evidence="4 6" id="KW-0418">Kinase</keyword>
<comment type="catalytic activity">
    <reaction evidence="6">
        <text>acetate + ATP = acetyl phosphate + ADP</text>
        <dbReference type="Rhea" id="RHEA:11352"/>
        <dbReference type="ChEBI" id="CHEBI:22191"/>
        <dbReference type="ChEBI" id="CHEBI:30089"/>
        <dbReference type="ChEBI" id="CHEBI:30616"/>
        <dbReference type="ChEBI" id="CHEBI:456216"/>
        <dbReference type="EC" id="2.7.2.1"/>
    </reaction>
</comment>
<organism evidence="8 9">
    <name type="scientific">Kineobactrum salinum</name>
    <dbReference type="NCBI Taxonomy" id="2708301"/>
    <lineage>
        <taxon>Bacteria</taxon>
        <taxon>Pseudomonadati</taxon>
        <taxon>Pseudomonadota</taxon>
        <taxon>Gammaproteobacteria</taxon>
        <taxon>Cellvibrionales</taxon>
        <taxon>Halieaceae</taxon>
        <taxon>Kineobactrum</taxon>
    </lineage>
</organism>
<keyword evidence="9" id="KW-1185">Reference proteome</keyword>
<gene>
    <name evidence="6" type="primary">ackA</name>
    <name evidence="8" type="ORF">G3T16_10680</name>
</gene>
<dbReference type="PANTHER" id="PTHR21060">
    <property type="entry name" value="ACETATE KINASE"/>
    <property type="match status" value="1"/>
</dbReference>
<feature type="active site" description="Proton donor/acceptor" evidence="6">
    <location>
        <position position="143"/>
    </location>
</feature>
<sequence length="394" mass="41921">MTLLVLNAGSSSLKYQLFDNGSETPRYRGLIDRIGTNQCHHSHTGLDDTPVSCEAADHAAALQEVLARVGTGASDPALRIRAIGHRVVHGGEHFRCATRVDTSVESAIERLIPLAPLHNPGSLAVIRECRGLFPDAPQIAVFDTSFHQSLPERAWRYGVPDSLYRQHGVRRYGFHGISHGHVARCAAEHLGRSDLKLVSLHLGNGASAAAIDCGLGIDTSMGLTPLEGLVMGTRGGDMDPAVIFHLARGSGLDLAQLETLLTTGSGLKGLCGSADMREVLARAENGDASARLALELYTYRIRKYIGAYAAALGGLDALVFTAGVGENAPQVRAQVCAGLDFLSLRVDPARNTAVKPGHLSPIHSRDSGVAVLVIPANEELEIARQVRKLLEAKP</sequence>
<evidence type="ECO:0000256" key="1">
    <source>
        <dbReference type="ARBA" id="ARBA00008748"/>
    </source>
</evidence>
<protein>
    <recommendedName>
        <fullName evidence="6">Acetate kinase</fullName>
        <ecNumber evidence="6">2.7.2.1</ecNumber>
    </recommendedName>
    <alternativeName>
        <fullName evidence="6">Acetokinase</fullName>
    </alternativeName>
</protein>
<dbReference type="GO" id="GO:0000287">
    <property type="term" value="F:magnesium ion binding"/>
    <property type="evidence" value="ECO:0007669"/>
    <property type="project" value="UniProtKB-UniRule"/>
</dbReference>
<comment type="similarity">
    <text evidence="1 6 7">Belongs to the acetokinase family.</text>
</comment>
<keyword evidence="3 6" id="KW-0547">Nucleotide-binding</keyword>
<feature type="binding site" evidence="6">
    <location>
        <position position="14"/>
    </location>
    <ligand>
        <name>ATP</name>
        <dbReference type="ChEBI" id="CHEBI:30616"/>
    </ligand>
</feature>
<proteinExistence type="inferred from homology"/>
<dbReference type="InterPro" id="IPR023865">
    <property type="entry name" value="Aliphatic_acid_kinase_CS"/>
</dbReference>
<dbReference type="Proteomes" id="UP000477680">
    <property type="component" value="Chromosome"/>
</dbReference>
<dbReference type="Pfam" id="PF00871">
    <property type="entry name" value="Acetate_kinase"/>
    <property type="match status" value="1"/>
</dbReference>
<dbReference type="InterPro" id="IPR004372">
    <property type="entry name" value="Ac/propionate_kinase"/>
</dbReference>
<dbReference type="CDD" id="cd24010">
    <property type="entry name" value="ASKHA_NBD_AcK_PK"/>
    <property type="match status" value="1"/>
</dbReference>
<dbReference type="InterPro" id="IPR000890">
    <property type="entry name" value="Aliphatic_acid_kin_short-chain"/>
</dbReference>
<dbReference type="GO" id="GO:0005524">
    <property type="term" value="F:ATP binding"/>
    <property type="evidence" value="ECO:0007669"/>
    <property type="project" value="UniProtKB-KW"/>
</dbReference>
<evidence type="ECO:0000256" key="6">
    <source>
        <dbReference type="HAMAP-Rule" id="MF_00020"/>
    </source>
</evidence>
<comment type="subunit">
    <text evidence="6">Homodimer.</text>
</comment>
<dbReference type="GO" id="GO:0008776">
    <property type="term" value="F:acetate kinase activity"/>
    <property type="evidence" value="ECO:0007669"/>
    <property type="project" value="UniProtKB-UniRule"/>
</dbReference>
<comment type="cofactor">
    <cofactor evidence="6">
        <name>Mg(2+)</name>
        <dbReference type="ChEBI" id="CHEBI:18420"/>
    </cofactor>
    <cofactor evidence="6">
        <name>Mn(2+)</name>
        <dbReference type="ChEBI" id="CHEBI:29035"/>
    </cofactor>
    <text evidence="6">Mg(2+). Can also accept Mn(2+).</text>
</comment>
<keyword evidence="6" id="KW-0460">Magnesium</keyword>
<feature type="binding site" evidence="6">
    <location>
        <begin position="323"/>
        <end position="327"/>
    </location>
    <ligand>
        <name>ATP</name>
        <dbReference type="ChEBI" id="CHEBI:30616"/>
    </ligand>
</feature>
<dbReference type="InterPro" id="IPR043129">
    <property type="entry name" value="ATPase_NBD"/>
</dbReference>
<dbReference type="Gene3D" id="3.30.420.40">
    <property type="match status" value="2"/>
</dbReference>
<dbReference type="KEGG" id="kim:G3T16_10680"/>
<feature type="binding site" evidence="6">
    <location>
        <position position="86"/>
    </location>
    <ligand>
        <name>substrate</name>
    </ligand>
</feature>
<comment type="pathway">
    <text evidence="6">Metabolic intermediate biosynthesis; acetyl-CoA biosynthesis; acetyl-CoA from acetate: step 1/2.</text>
</comment>
<feature type="binding site" evidence="6">
    <location>
        <position position="7"/>
    </location>
    <ligand>
        <name>Mg(2+)</name>
        <dbReference type="ChEBI" id="CHEBI:18420"/>
    </ligand>
</feature>
<dbReference type="PIRSF" id="PIRSF000722">
    <property type="entry name" value="Acetate_prop_kin"/>
    <property type="match status" value="1"/>
</dbReference>
<dbReference type="AlphaFoldDB" id="A0A6C0U8G1"/>
<dbReference type="GO" id="GO:0006083">
    <property type="term" value="P:acetate metabolic process"/>
    <property type="evidence" value="ECO:0007669"/>
    <property type="project" value="TreeGrafter"/>
</dbReference>
<feature type="binding site" evidence="6">
    <location>
        <begin position="201"/>
        <end position="205"/>
    </location>
    <ligand>
        <name>ATP</name>
        <dbReference type="ChEBI" id="CHEBI:30616"/>
    </ligand>
</feature>
<reference evidence="8 9" key="1">
    <citation type="submission" date="2020-02" db="EMBL/GenBank/DDBJ databases">
        <title>Genome sequencing for Kineobactrum sp. M2.</title>
        <authorList>
            <person name="Park S.-J."/>
        </authorList>
    </citation>
    <scope>NUCLEOTIDE SEQUENCE [LARGE SCALE GENOMIC DNA]</scope>
    <source>
        <strain evidence="8 9">M2</strain>
    </source>
</reference>
<evidence type="ECO:0000256" key="2">
    <source>
        <dbReference type="ARBA" id="ARBA00022679"/>
    </source>
</evidence>